<feature type="transmembrane region" description="Helical" evidence="10">
    <location>
        <begin position="260"/>
        <end position="278"/>
    </location>
</feature>
<dbReference type="GO" id="GO:0009055">
    <property type="term" value="F:electron transfer activity"/>
    <property type="evidence" value="ECO:0007669"/>
    <property type="project" value="InterPro"/>
</dbReference>
<evidence type="ECO:0000256" key="9">
    <source>
        <dbReference type="PIRSR" id="PIRSR602326-1"/>
    </source>
</evidence>
<keyword evidence="5 9" id="KW-0479">Metal-binding</keyword>
<dbReference type="RefSeq" id="WP_140194566.1">
    <property type="nucleotide sequence ID" value="NZ_CP065915.1"/>
</dbReference>
<dbReference type="PROSITE" id="PS51007">
    <property type="entry name" value="CYTC"/>
    <property type="match status" value="1"/>
</dbReference>
<dbReference type="EMBL" id="VFFF01000001">
    <property type="protein sequence ID" value="TNY33814.1"/>
    <property type="molecule type" value="Genomic_DNA"/>
</dbReference>
<evidence type="ECO:0000256" key="4">
    <source>
        <dbReference type="ARBA" id="ARBA00022692"/>
    </source>
</evidence>
<proteinExistence type="predicted"/>
<dbReference type="Gene3D" id="1.20.5.100">
    <property type="entry name" value="Cytochrome c1, transmembrane anchor, C-terminal"/>
    <property type="match status" value="1"/>
</dbReference>
<evidence type="ECO:0000256" key="10">
    <source>
        <dbReference type="SAM" id="Phobius"/>
    </source>
</evidence>
<keyword evidence="7 9" id="KW-0408">Iron</keyword>
<comment type="caution">
    <text evidence="13">The sequence shown here is derived from an EMBL/GenBank/DDBJ whole genome shotgun (WGS) entry which is preliminary data.</text>
</comment>
<dbReference type="PANTHER" id="PTHR10266:SF3">
    <property type="entry name" value="CYTOCHROME C1, HEME PROTEIN, MITOCHONDRIAL"/>
    <property type="match status" value="1"/>
</dbReference>
<feature type="chain" id="PRO_5023102000" description="Cytochrome c1" evidence="11">
    <location>
        <begin position="24"/>
        <end position="293"/>
    </location>
</feature>
<comment type="subcellular location">
    <subcellularLocation>
        <location evidence="1">Membrane</location>
    </subcellularLocation>
</comment>
<keyword evidence="8 10" id="KW-0472">Membrane</keyword>
<feature type="binding site" description="covalent" evidence="9">
    <location>
        <position position="216"/>
    </location>
    <ligand>
        <name>heme c</name>
        <dbReference type="ChEBI" id="CHEBI:61717"/>
    </ligand>
</feature>
<reference evidence="13 14" key="1">
    <citation type="submission" date="2019-06" db="EMBL/GenBank/DDBJ databases">
        <title>Genome of new Rhodobacteraceae sp. SM1903.</title>
        <authorList>
            <person name="Ren X."/>
        </authorList>
    </citation>
    <scope>NUCLEOTIDE SEQUENCE [LARGE SCALE GENOMIC DNA]</scope>
    <source>
        <strain evidence="13 14">SM1903</strain>
    </source>
</reference>
<gene>
    <name evidence="13" type="ORF">FHY64_11290</name>
</gene>
<dbReference type="GO" id="GO:0020037">
    <property type="term" value="F:heme binding"/>
    <property type="evidence" value="ECO:0007669"/>
    <property type="project" value="InterPro"/>
</dbReference>
<dbReference type="PANTHER" id="PTHR10266">
    <property type="entry name" value="CYTOCHROME C1"/>
    <property type="match status" value="1"/>
</dbReference>
<feature type="binding site" description="covalent" evidence="9">
    <location>
        <position position="63"/>
    </location>
    <ligand>
        <name>heme c</name>
        <dbReference type="ChEBI" id="CHEBI:61717"/>
    </ligand>
</feature>
<evidence type="ECO:0000259" key="12">
    <source>
        <dbReference type="PROSITE" id="PS51007"/>
    </source>
</evidence>
<evidence type="ECO:0000256" key="3">
    <source>
        <dbReference type="ARBA" id="ARBA00022617"/>
    </source>
</evidence>
<evidence type="ECO:0000256" key="6">
    <source>
        <dbReference type="ARBA" id="ARBA00022989"/>
    </source>
</evidence>
<dbReference type="OrthoDB" id="9808471at2"/>
<evidence type="ECO:0000313" key="14">
    <source>
        <dbReference type="Proteomes" id="UP000314011"/>
    </source>
</evidence>
<keyword evidence="6 10" id="KW-1133">Transmembrane helix</keyword>
<dbReference type="AlphaFoldDB" id="A0A5C5GHW2"/>
<feature type="signal peptide" evidence="11">
    <location>
        <begin position="1"/>
        <end position="23"/>
    </location>
</feature>
<dbReference type="Gene3D" id="1.10.760.10">
    <property type="entry name" value="Cytochrome c-like domain"/>
    <property type="match status" value="1"/>
</dbReference>
<sequence length="293" mass="31611">MLRKLTLTAATALGLLAPGLATAAGGEAHVTDYDFPFEGPFGSFDTNQLQRGLQIYTEICAGCHGLHYVAFRNLSDEGGPALPEDQMRAYAAQFFIADADNNDELIDPDTGDFREPTPTDKFPRNHTQGAPDLSLMAKARAGFHGPYGLGVNQFLKGMGGPEYIASLLAHYEETPECAADANMSGYYNTVFEPGGYPESCLDEDGERTVPGSWIGMAPPLSDGAIEFADGHANDVESMSKDVAAFLMWTAEPKLVARKQAGLTGVIFLVILSVLLYLTNKRIWAPHKKAVKES</sequence>
<name>A0A5C5GHW2_9RHOB</name>
<evidence type="ECO:0000256" key="2">
    <source>
        <dbReference type="ARBA" id="ARBA00016165"/>
    </source>
</evidence>
<evidence type="ECO:0000256" key="8">
    <source>
        <dbReference type="ARBA" id="ARBA00023136"/>
    </source>
</evidence>
<feature type="binding site" description="covalent" evidence="9">
    <location>
        <position position="60"/>
    </location>
    <ligand>
        <name>heme c</name>
        <dbReference type="ChEBI" id="CHEBI:61717"/>
    </ligand>
</feature>
<evidence type="ECO:0000256" key="1">
    <source>
        <dbReference type="ARBA" id="ARBA00004370"/>
    </source>
</evidence>
<keyword evidence="11" id="KW-0732">Signal</keyword>
<organism evidence="13 14">
    <name type="scientific">Pelagovum pacificum</name>
    <dbReference type="NCBI Taxonomy" id="2588711"/>
    <lineage>
        <taxon>Bacteria</taxon>
        <taxon>Pseudomonadati</taxon>
        <taxon>Pseudomonadota</taxon>
        <taxon>Alphaproteobacteria</taxon>
        <taxon>Rhodobacterales</taxon>
        <taxon>Paracoccaceae</taxon>
        <taxon>Pelagovum</taxon>
    </lineage>
</organism>
<dbReference type="Pfam" id="PF02167">
    <property type="entry name" value="Cytochrom_C1"/>
    <property type="match status" value="1"/>
</dbReference>
<dbReference type="SUPFAM" id="SSF46626">
    <property type="entry name" value="Cytochrome c"/>
    <property type="match status" value="1"/>
</dbReference>
<accession>A0A5C5GHW2</accession>
<evidence type="ECO:0000256" key="7">
    <source>
        <dbReference type="ARBA" id="ARBA00023004"/>
    </source>
</evidence>
<keyword evidence="14" id="KW-1185">Reference proteome</keyword>
<dbReference type="InterPro" id="IPR009056">
    <property type="entry name" value="Cyt_c-like_dom"/>
</dbReference>
<dbReference type="GO" id="GO:0016020">
    <property type="term" value="C:membrane"/>
    <property type="evidence" value="ECO:0007669"/>
    <property type="project" value="UniProtKB-SubCell"/>
</dbReference>
<dbReference type="GO" id="GO:0046872">
    <property type="term" value="F:metal ion binding"/>
    <property type="evidence" value="ECO:0007669"/>
    <property type="project" value="UniProtKB-KW"/>
</dbReference>
<evidence type="ECO:0000256" key="5">
    <source>
        <dbReference type="ARBA" id="ARBA00022723"/>
    </source>
</evidence>
<dbReference type="InterPro" id="IPR036909">
    <property type="entry name" value="Cyt_c-like_dom_sf"/>
</dbReference>
<dbReference type="PRINTS" id="PR00603">
    <property type="entry name" value="CYTOCHROMEC1"/>
</dbReference>
<comment type="cofactor">
    <cofactor evidence="9">
        <name>heme c</name>
        <dbReference type="ChEBI" id="CHEBI:61717"/>
    </cofactor>
    <text evidence="9">Binds 1 heme c group covalently per subunit.</text>
</comment>
<protein>
    <recommendedName>
        <fullName evidence="2">Cytochrome c1</fullName>
    </recommendedName>
</protein>
<feature type="binding site" description="covalent" evidence="9">
    <location>
        <position position="64"/>
    </location>
    <ligand>
        <name>heme c</name>
        <dbReference type="ChEBI" id="CHEBI:61717"/>
    </ligand>
</feature>
<feature type="domain" description="Cytochrome c" evidence="12">
    <location>
        <begin position="47"/>
        <end position="175"/>
    </location>
</feature>
<keyword evidence="4 10" id="KW-0812">Transmembrane</keyword>
<evidence type="ECO:0000256" key="11">
    <source>
        <dbReference type="SAM" id="SignalP"/>
    </source>
</evidence>
<keyword evidence="3 9" id="KW-0349">Heme</keyword>
<evidence type="ECO:0000313" key="13">
    <source>
        <dbReference type="EMBL" id="TNY33814.1"/>
    </source>
</evidence>
<dbReference type="InterPro" id="IPR002326">
    <property type="entry name" value="Cyt_c1"/>
</dbReference>
<dbReference type="Proteomes" id="UP000314011">
    <property type="component" value="Unassembled WGS sequence"/>
</dbReference>